<keyword evidence="7" id="KW-0063">Aspartyl esterase</keyword>
<dbReference type="UniPathway" id="UPA00545">
    <property type="reaction ID" value="UER00823"/>
</dbReference>
<dbReference type="KEGG" id="rcu:8267315"/>
<dbReference type="PANTHER" id="PTHR31321:SF106">
    <property type="entry name" value="PECTINESTERASE CATALYTIC DOMAIN-CONTAINING PROTEIN"/>
    <property type="match status" value="1"/>
</dbReference>
<dbReference type="InterPro" id="IPR011050">
    <property type="entry name" value="Pectin_lyase_fold/virulence"/>
</dbReference>
<dbReference type="OMA" id="LESECTG"/>
<dbReference type="eggNOG" id="ENOG502QVK0">
    <property type="taxonomic scope" value="Eukaryota"/>
</dbReference>
<evidence type="ECO:0000256" key="11">
    <source>
        <dbReference type="SAM" id="SignalP"/>
    </source>
</evidence>
<dbReference type="OrthoDB" id="2019149at2759"/>
<accession>B9RNB6</accession>
<dbReference type="EMBL" id="EQ973790">
    <property type="protein sequence ID" value="EEF47239.1"/>
    <property type="molecule type" value="Genomic_DNA"/>
</dbReference>
<evidence type="ECO:0000256" key="5">
    <source>
        <dbReference type="ARBA" id="ARBA00022512"/>
    </source>
</evidence>
<name>B9RNB6_RICCO</name>
<dbReference type="PANTHER" id="PTHR31321">
    <property type="entry name" value="ACYL-COA THIOESTER HYDROLASE YBHC-RELATED"/>
    <property type="match status" value="1"/>
</dbReference>
<evidence type="ECO:0000256" key="7">
    <source>
        <dbReference type="ARBA" id="ARBA00023085"/>
    </source>
</evidence>
<protein>
    <recommendedName>
        <fullName evidence="4">pectinesterase</fullName>
        <ecNumber evidence="4">3.1.1.11</ecNumber>
    </recommendedName>
</protein>
<comment type="pathway">
    <text evidence="2">Glycan metabolism; pectin degradation; 2-dehydro-3-deoxy-D-gluconate from pectin: step 1/5.</text>
</comment>
<dbReference type="InterPro" id="IPR012334">
    <property type="entry name" value="Pectin_lyas_fold"/>
</dbReference>
<feature type="signal peptide" evidence="11">
    <location>
        <begin position="1"/>
        <end position="25"/>
    </location>
</feature>
<dbReference type="AlphaFoldDB" id="B9RNB6"/>
<keyword evidence="8" id="KW-0325">Glycoprotein</keyword>
<comment type="similarity">
    <text evidence="3">Belongs to the pectinesterase family.</text>
</comment>
<comment type="catalytic activity">
    <reaction evidence="9">
        <text>[(1-&gt;4)-alpha-D-galacturonosyl methyl ester](n) + n H2O = [(1-&gt;4)-alpha-D-galacturonosyl](n) + n methanol + n H(+)</text>
        <dbReference type="Rhea" id="RHEA:22380"/>
        <dbReference type="Rhea" id="RHEA-COMP:14570"/>
        <dbReference type="Rhea" id="RHEA-COMP:14573"/>
        <dbReference type="ChEBI" id="CHEBI:15377"/>
        <dbReference type="ChEBI" id="CHEBI:15378"/>
        <dbReference type="ChEBI" id="CHEBI:17790"/>
        <dbReference type="ChEBI" id="CHEBI:140522"/>
        <dbReference type="ChEBI" id="CHEBI:140523"/>
        <dbReference type="EC" id="3.1.1.11"/>
    </reaction>
</comment>
<dbReference type="FunFam" id="2.160.20.10:FF:000013">
    <property type="entry name" value="Pectinesterase"/>
    <property type="match status" value="1"/>
</dbReference>
<feature type="domain" description="Pectinesterase catalytic" evidence="12">
    <location>
        <begin position="42"/>
        <end position="327"/>
    </location>
</feature>
<feature type="chain" id="PRO_5011120714" description="pectinesterase" evidence="11">
    <location>
        <begin position="26"/>
        <end position="335"/>
    </location>
</feature>
<comment type="subcellular location">
    <subcellularLocation>
        <location evidence="1">Secreted</location>
        <location evidence="1">Cell wall</location>
    </subcellularLocation>
</comment>
<dbReference type="FunCoup" id="B9RNB6">
    <property type="interactions" value="34"/>
</dbReference>
<dbReference type="SUPFAM" id="SSF51126">
    <property type="entry name" value="Pectin lyase-like"/>
    <property type="match status" value="1"/>
</dbReference>
<keyword evidence="6 13" id="KW-0378">Hydrolase</keyword>
<evidence type="ECO:0000256" key="2">
    <source>
        <dbReference type="ARBA" id="ARBA00005184"/>
    </source>
</evidence>
<dbReference type="GO" id="GO:0042545">
    <property type="term" value="P:cell wall modification"/>
    <property type="evidence" value="ECO:0007669"/>
    <property type="project" value="InterPro"/>
</dbReference>
<dbReference type="Proteomes" id="UP000008311">
    <property type="component" value="Unassembled WGS sequence"/>
</dbReference>
<evidence type="ECO:0000256" key="3">
    <source>
        <dbReference type="ARBA" id="ARBA00008891"/>
    </source>
</evidence>
<evidence type="ECO:0000256" key="1">
    <source>
        <dbReference type="ARBA" id="ARBA00004191"/>
    </source>
</evidence>
<gene>
    <name evidence="13" type="ORF">RCOM_1346480</name>
</gene>
<dbReference type="GO" id="GO:0030599">
    <property type="term" value="F:pectinesterase activity"/>
    <property type="evidence" value="ECO:0000318"/>
    <property type="project" value="GO_Central"/>
</dbReference>
<evidence type="ECO:0000256" key="6">
    <source>
        <dbReference type="ARBA" id="ARBA00022801"/>
    </source>
</evidence>
<dbReference type="EC" id="3.1.1.11" evidence="4"/>
<sequence>MHHLSSSLFIWVLLSPLSFSGCCKALDCSSNESNQNQVAHTIFVDKSGRGNFTTIQSAVDSIPKNNSRWIRVLISNDKYLEKVAIPANKPCIFLQGAGKNTSIEWDDHEDKPTSAIFISLADNIVAKSITFKNTYNLRSPNMVWRRATAIKIGGDKSAFYGCSFVGIQDTLYDCKGRHYFNKCYIEGAMDFIHGAAQSIYEESTVSVNIGNYEPGLTGCITAQKKEFPEQRSGFVFKNCKITGTGKVLLGRAWGAYSTVVIYNSTISDVVVPDGWNAWHGVGHEGNLTYVEANNTGPGADTSKRVPWLKKLDAVQLSQFVNLSFIDADGWIAKLP</sequence>
<keyword evidence="5" id="KW-0964">Secreted</keyword>
<evidence type="ECO:0000256" key="4">
    <source>
        <dbReference type="ARBA" id="ARBA00013229"/>
    </source>
</evidence>
<dbReference type="Pfam" id="PF01095">
    <property type="entry name" value="Pectinesterase"/>
    <property type="match status" value="1"/>
</dbReference>
<dbReference type="InterPro" id="IPR000070">
    <property type="entry name" value="Pectinesterase_cat"/>
</dbReference>
<evidence type="ECO:0000256" key="9">
    <source>
        <dbReference type="ARBA" id="ARBA00047928"/>
    </source>
</evidence>
<organism evidence="13 14">
    <name type="scientific">Ricinus communis</name>
    <name type="common">Castor bean</name>
    <dbReference type="NCBI Taxonomy" id="3988"/>
    <lineage>
        <taxon>Eukaryota</taxon>
        <taxon>Viridiplantae</taxon>
        <taxon>Streptophyta</taxon>
        <taxon>Embryophyta</taxon>
        <taxon>Tracheophyta</taxon>
        <taxon>Spermatophyta</taxon>
        <taxon>Magnoliopsida</taxon>
        <taxon>eudicotyledons</taxon>
        <taxon>Gunneridae</taxon>
        <taxon>Pentapetalae</taxon>
        <taxon>rosids</taxon>
        <taxon>fabids</taxon>
        <taxon>Malpighiales</taxon>
        <taxon>Euphorbiaceae</taxon>
        <taxon>Acalyphoideae</taxon>
        <taxon>Acalypheae</taxon>
        <taxon>Ricinus</taxon>
    </lineage>
</organism>
<dbReference type="GO" id="GO:0045490">
    <property type="term" value="P:pectin catabolic process"/>
    <property type="evidence" value="ECO:0000318"/>
    <property type="project" value="GO_Central"/>
</dbReference>
<keyword evidence="5" id="KW-0134">Cell wall</keyword>
<evidence type="ECO:0000313" key="14">
    <source>
        <dbReference type="Proteomes" id="UP000008311"/>
    </source>
</evidence>
<keyword evidence="11" id="KW-0732">Signal</keyword>
<evidence type="ECO:0000313" key="13">
    <source>
        <dbReference type="EMBL" id="EEF47239.1"/>
    </source>
</evidence>
<comment type="function">
    <text evidence="10">Acts in the modification of cell walls via demethylesterification of cell wall pectin.</text>
</comment>
<dbReference type="Gene3D" id="2.160.20.10">
    <property type="entry name" value="Single-stranded right-handed beta-helix, Pectin lyase-like"/>
    <property type="match status" value="1"/>
</dbReference>
<proteinExistence type="inferred from homology"/>
<dbReference type="InParanoid" id="B9RNB6"/>
<reference evidence="14" key="1">
    <citation type="journal article" date="2010" name="Nat. Biotechnol.">
        <title>Draft genome sequence of the oilseed species Ricinus communis.</title>
        <authorList>
            <person name="Chan A.P."/>
            <person name="Crabtree J."/>
            <person name="Zhao Q."/>
            <person name="Lorenzi H."/>
            <person name="Orvis J."/>
            <person name="Puiu D."/>
            <person name="Melake-Berhan A."/>
            <person name="Jones K.M."/>
            <person name="Redman J."/>
            <person name="Chen G."/>
            <person name="Cahoon E.B."/>
            <person name="Gedil M."/>
            <person name="Stanke M."/>
            <person name="Haas B.J."/>
            <person name="Wortman J.R."/>
            <person name="Fraser-Liggett C.M."/>
            <person name="Ravel J."/>
            <person name="Rabinowicz P.D."/>
        </authorList>
    </citation>
    <scope>NUCLEOTIDE SEQUENCE [LARGE SCALE GENOMIC DNA]</scope>
    <source>
        <strain evidence="14">cv. Hale</strain>
    </source>
</reference>
<dbReference type="STRING" id="3988.B9RNB6"/>
<evidence type="ECO:0000256" key="8">
    <source>
        <dbReference type="ARBA" id="ARBA00023180"/>
    </source>
</evidence>
<evidence type="ECO:0000259" key="12">
    <source>
        <dbReference type="Pfam" id="PF01095"/>
    </source>
</evidence>
<keyword evidence="14" id="KW-1185">Reference proteome</keyword>
<evidence type="ECO:0000256" key="10">
    <source>
        <dbReference type="ARBA" id="ARBA00057335"/>
    </source>
</evidence>